<feature type="transmembrane region" description="Helical" evidence="10">
    <location>
        <begin position="286"/>
        <end position="311"/>
    </location>
</feature>
<protein>
    <recommendedName>
        <fullName evidence="10">Odorant receptor</fullName>
    </recommendedName>
</protein>
<keyword evidence="3 10" id="KW-0716">Sensory transduction</keyword>
<comment type="subcellular location">
    <subcellularLocation>
        <location evidence="1 10">Cell membrane</location>
        <topology evidence="1 10">Multi-pass membrane protein</topology>
    </subcellularLocation>
</comment>
<keyword evidence="8 10" id="KW-0675">Receptor</keyword>
<keyword evidence="7 10" id="KW-0472">Membrane</keyword>
<evidence type="ECO:0000256" key="4">
    <source>
        <dbReference type="ARBA" id="ARBA00022692"/>
    </source>
</evidence>
<evidence type="ECO:0000313" key="11">
    <source>
        <dbReference type="EMBL" id="BES94734.1"/>
    </source>
</evidence>
<evidence type="ECO:0000256" key="1">
    <source>
        <dbReference type="ARBA" id="ARBA00004651"/>
    </source>
</evidence>
<dbReference type="PANTHER" id="PTHR21137">
    <property type="entry name" value="ODORANT RECEPTOR"/>
    <property type="match status" value="1"/>
</dbReference>
<dbReference type="EMBL" id="AP028913">
    <property type="protein sequence ID" value="BES94734.1"/>
    <property type="molecule type" value="Genomic_DNA"/>
</dbReference>
<gene>
    <name evidence="11" type="ORF">NTJ_07541</name>
</gene>
<evidence type="ECO:0000256" key="7">
    <source>
        <dbReference type="ARBA" id="ARBA00023136"/>
    </source>
</evidence>
<evidence type="ECO:0000256" key="2">
    <source>
        <dbReference type="ARBA" id="ARBA00022475"/>
    </source>
</evidence>
<evidence type="ECO:0000313" key="12">
    <source>
        <dbReference type="Proteomes" id="UP001307889"/>
    </source>
</evidence>
<evidence type="ECO:0000256" key="3">
    <source>
        <dbReference type="ARBA" id="ARBA00022606"/>
    </source>
</evidence>
<keyword evidence="5 10" id="KW-0552">Olfaction</keyword>
<name>A0ABN7ARA0_9HEMI</name>
<keyword evidence="2" id="KW-1003">Cell membrane</keyword>
<feature type="transmembrane region" description="Helical" evidence="10">
    <location>
        <begin position="77"/>
        <end position="94"/>
    </location>
</feature>
<evidence type="ECO:0000256" key="9">
    <source>
        <dbReference type="ARBA" id="ARBA00023224"/>
    </source>
</evidence>
<sequence length="423" mass="48405">MPQTRNEIVFAHLMHKEFWFLASIGGAYGYYHTKPWAVMSSLNYFLMATVLTVTMLFLAYTNYLVMDNISLVSQSSHIFVCGVVAITAIATTSYERKKIADFHDFFVNPYICEYSRNDYFEGLKVVTQKKKKYYVIVFTAVYGACGVVGLLQPIIDWLLDRSFEKSLPNGVYLNLPLTMWSPIDLDNFASAWVFMYWLQSSFVLYMAIMVSSAVILCFTIMDRILDQLKLLIYGVNQLDARSKDLFKQRYPGSDFRCMTDEYDECYRECVLQNVKHHHLIKNLVKYFLDIAHIPLAVPFFGGAVLLGMAAITLTAEDDPRVGPKCLAACLAISEAYNMYLLSYVGQRFQDLSGELYNALYFTKWYKRSVETRKAIMLMRLGSYEPMKMVAAKMLILNMKLFGDLVNSAYSIFNLKAASKTANG</sequence>
<dbReference type="InterPro" id="IPR004117">
    <property type="entry name" value="7tm6_olfct_rcpt"/>
</dbReference>
<comment type="similarity">
    <text evidence="10">Belongs to the insect chemoreceptor superfamily. Heteromeric odorant receptor channel (TC 1.A.69) family.</text>
</comment>
<evidence type="ECO:0000256" key="8">
    <source>
        <dbReference type="ARBA" id="ARBA00023170"/>
    </source>
</evidence>
<feature type="transmembrane region" description="Helical" evidence="10">
    <location>
        <begin position="133"/>
        <end position="155"/>
    </location>
</feature>
<comment type="caution">
    <text evidence="10">Lacks conserved residue(s) required for the propagation of feature annotation.</text>
</comment>
<dbReference type="PANTHER" id="PTHR21137:SF35">
    <property type="entry name" value="ODORANT RECEPTOR 19A-RELATED"/>
    <property type="match status" value="1"/>
</dbReference>
<proteinExistence type="inferred from homology"/>
<reference evidence="11 12" key="1">
    <citation type="submission" date="2023-09" db="EMBL/GenBank/DDBJ databases">
        <title>Nesidiocoris tenuis whole genome shotgun sequence.</title>
        <authorList>
            <person name="Shibata T."/>
            <person name="Shimoda M."/>
            <person name="Kobayashi T."/>
            <person name="Uehara T."/>
        </authorList>
    </citation>
    <scope>NUCLEOTIDE SEQUENCE [LARGE SCALE GENOMIC DNA]</scope>
    <source>
        <strain evidence="11 12">Japan</strain>
    </source>
</reference>
<keyword evidence="6 10" id="KW-1133">Transmembrane helix</keyword>
<keyword evidence="9 10" id="KW-0807">Transducer</keyword>
<evidence type="ECO:0000256" key="10">
    <source>
        <dbReference type="RuleBase" id="RU351113"/>
    </source>
</evidence>
<accession>A0ABN7ARA0</accession>
<feature type="transmembrane region" description="Helical" evidence="10">
    <location>
        <begin position="44"/>
        <end position="65"/>
    </location>
</feature>
<dbReference type="Pfam" id="PF02949">
    <property type="entry name" value="7tm_6"/>
    <property type="match status" value="1"/>
</dbReference>
<organism evidence="11 12">
    <name type="scientific">Nesidiocoris tenuis</name>
    <dbReference type="NCBI Taxonomy" id="355587"/>
    <lineage>
        <taxon>Eukaryota</taxon>
        <taxon>Metazoa</taxon>
        <taxon>Ecdysozoa</taxon>
        <taxon>Arthropoda</taxon>
        <taxon>Hexapoda</taxon>
        <taxon>Insecta</taxon>
        <taxon>Pterygota</taxon>
        <taxon>Neoptera</taxon>
        <taxon>Paraneoptera</taxon>
        <taxon>Hemiptera</taxon>
        <taxon>Heteroptera</taxon>
        <taxon>Panheteroptera</taxon>
        <taxon>Cimicomorpha</taxon>
        <taxon>Miridae</taxon>
        <taxon>Dicyphina</taxon>
        <taxon>Nesidiocoris</taxon>
    </lineage>
</organism>
<keyword evidence="4 10" id="KW-0812">Transmembrane</keyword>
<dbReference type="Proteomes" id="UP001307889">
    <property type="component" value="Chromosome 5"/>
</dbReference>
<evidence type="ECO:0000256" key="6">
    <source>
        <dbReference type="ARBA" id="ARBA00022989"/>
    </source>
</evidence>
<evidence type="ECO:0000256" key="5">
    <source>
        <dbReference type="ARBA" id="ARBA00022725"/>
    </source>
</evidence>
<keyword evidence="12" id="KW-1185">Reference proteome</keyword>
<feature type="transmembrane region" description="Helical" evidence="10">
    <location>
        <begin position="202"/>
        <end position="221"/>
    </location>
</feature>